<reference evidence="2" key="1">
    <citation type="journal article" date="2019" name="Sci. Rep.">
        <title>Draft genome of Tanacetum cinerariifolium, the natural source of mosquito coil.</title>
        <authorList>
            <person name="Yamashiro T."/>
            <person name="Shiraishi A."/>
            <person name="Satake H."/>
            <person name="Nakayama K."/>
        </authorList>
    </citation>
    <scope>NUCLEOTIDE SEQUENCE</scope>
</reference>
<organism evidence="2">
    <name type="scientific">Tanacetum cinerariifolium</name>
    <name type="common">Dalmatian daisy</name>
    <name type="synonym">Chrysanthemum cinerariifolium</name>
    <dbReference type="NCBI Taxonomy" id="118510"/>
    <lineage>
        <taxon>Eukaryota</taxon>
        <taxon>Viridiplantae</taxon>
        <taxon>Streptophyta</taxon>
        <taxon>Embryophyta</taxon>
        <taxon>Tracheophyta</taxon>
        <taxon>Spermatophyta</taxon>
        <taxon>Magnoliopsida</taxon>
        <taxon>eudicotyledons</taxon>
        <taxon>Gunneridae</taxon>
        <taxon>Pentapetalae</taxon>
        <taxon>asterids</taxon>
        <taxon>campanulids</taxon>
        <taxon>Asterales</taxon>
        <taxon>Asteraceae</taxon>
        <taxon>Asteroideae</taxon>
        <taxon>Anthemideae</taxon>
        <taxon>Anthemidinae</taxon>
        <taxon>Tanacetum</taxon>
    </lineage>
</organism>
<gene>
    <name evidence="2" type="ORF">Tci_908008</name>
</gene>
<feature type="non-terminal residue" evidence="2">
    <location>
        <position position="1"/>
    </location>
</feature>
<evidence type="ECO:0000313" key="2">
    <source>
        <dbReference type="EMBL" id="GFD36039.1"/>
    </source>
</evidence>
<proteinExistence type="predicted"/>
<evidence type="ECO:0000256" key="1">
    <source>
        <dbReference type="SAM" id="MobiDB-lite"/>
    </source>
</evidence>
<feature type="compositionally biased region" description="Basic residues" evidence="1">
    <location>
        <begin position="40"/>
        <end position="54"/>
    </location>
</feature>
<feature type="compositionally biased region" description="Basic and acidic residues" evidence="1">
    <location>
        <begin position="26"/>
        <end position="39"/>
    </location>
</feature>
<dbReference type="EMBL" id="BKCJ011466393">
    <property type="protein sequence ID" value="GFD36039.1"/>
    <property type="molecule type" value="Genomic_DNA"/>
</dbReference>
<comment type="caution">
    <text evidence="2">The sequence shown here is derived from an EMBL/GenBank/DDBJ whole genome shotgun (WGS) entry which is preliminary data.</text>
</comment>
<protein>
    <submittedName>
        <fullName evidence="2">Uncharacterized protein</fullName>
    </submittedName>
</protein>
<name>A0A699VP35_TANCI</name>
<feature type="region of interest" description="Disordered" evidence="1">
    <location>
        <begin position="1"/>
        <end position="54"/>
    </location>
</feature>
<dbReference type="AlphaFoldDB" id="A0A699VP35"/>
<accession>A0A699VP35</accession>
<sequence>RNLLGSTRRRSDATSVNKEATLPENAGHREEMTSRDIPHSKLRRLERRKKIQKP</sequence>